<dbReference type="GO" id="GO:0004857">
    <property type="term" value="F:enzyme inhibitor activity"/>
    <property type="evidence" value="ECO:0007669"/>
    <property type="project" value="InterPro"/>
</dbReference>
<evidence type="ECO:0000256" key="2">
    <source>
        <dbReference type="ARBA" id="ARBA00005184"/>
    </source>
</evidence>
<feature type="transmembrane region" description="Helical" evidence="15">
    <location>
        <begin position="14"/>
        <end position="37"/>
    </location>
</feature>
<keyword evidence="6" id="KW-0964">Secreted</keyword>
<keyword evidence="6" id="KW-0134">Cell wall</keyword>
<dbReference type="CDD" id="cd15798">
    <property type="entry name" value="PMEI-like_3"/>
    <property type="match status" value="1"/>
</dbReference>
<keyword evidence="15" id="KW-0812">Transmembrane</keyword>
<evidence type="ECO:0000256" key="1">
    <source>
        <dbReference type="ARBA" id="ARBA00004191"/>
    </source>
</evidence>
<evidence type="ECO:0000256" key="9">
    <source>
        <dbReference type="ARBA" id="ARBA00023157"/>
    </source>
</evidence>
<evidence type="ECO:0000256" key="13">
    <source>
        <dbReference type="PROSITE-ProRule" id="PRU10040"/>
    </source>
</evidence>
<dbReference type="GO" id="GO:0042545">
    <property type="term" value="P:cell wall modification"/>
    <property type="evidence" value="ECO:0007669"/>
    <property type="project" value="UniProtKB-UniRule"/>
</dbReference>
<evidence type="ECO:0000256" key="15">
    <source>
        <dbReference type="SAM" id="Phobius"/>
    </source>
</evidence>
<dbReference type="GO" id="GO:0030599">
    <property type="term" value="F:pectinesterase activity"/>
    <property type="evidence" value="ECO:0007669"/>
    <property type="project" value="UniProtKB-UniRule"/>
</dbReference>
<name>A0A2P5B1I7_PARAD</name>
<evidence type="ECO:0000256" key="12">
    <source>
        <dbReference type="ARBA" id="ARBA00057335"/>
    </source>
</evidence>
<proteinExistence type="inferred from homology"/>
<dbReference type="GO" id="GO:0045490">
    <property type="term" value="P:pectin catabolic process"/>
    <property type="evidence" value="ECO:0007669"/>
    <property type="project" value="UniProtKB-UniRule"/>
</dbReference>
<feature type="active site" evidence="13">
    <location>
        <position position="416"/>
    </location>
</feature>
<dbReference type="NCBIfam" id="TIGR01614">
    <property type="entry name" value="PME_inhib"/>
    <property type="match status" value="1"/>
</dbReference>
<dbReference type="SUPFAM" id="SSF51126">
    <property type="entry name" value="Pectin lyase-like"/>
    <property type="match status" value="1"/>
</dbReference>
<dbReference type="EC" id="3.1.1.11" evidence="5 14"/>
<reference evidence="18" key="1">
    <citation type="submission" date="2016-06" db="EMBL/GenBank/DDBJ databases">
        <title>Parallel loss of symbiosis genes in relatives of nitrogen-fixing non-legume Parasponia.</title>
        <authorList>
            <person name="Van Velzen R."/>
            <person name="Holmer R."/>
            <person name="Bu F."/>
            <person name="Rutten L."/>
            <person name="Van Zeijl A."/>
            <person name="Liu W."/>
            <person name="Santuari L."/>
            <person name="Cao Q."/>
            <person name="Sharma T."/>
            <person name="Shen D."/>
            <person name="Roswanjaya Y."/>
            <person name="Wardhani T."/>
            <person name="Kalhor M.S."/>
            <person name="Jansen J."/>
            <person name="Van den Hoogen J."/>
            <person name="Gungor B."/>
            <person name="Hartog M."/>
            <person name="Hontelez J."/>
            <person name="Verver J."/>
            <person name="Yang W.-C."/>
            <person name="Schijlen E."/>
            <person name="Repin R."/>
            <person name="Schilthuizen M."/>
            <person name="Schranz E."/>
            <person name="Heidstra R."/>
            <person name="Miyata K."/>
            <person name="Fedorova E."/>
            <person name="Kohlen W."/>
            <person name="Bisseling T."/>
            <person name="Smit S."/>
            <person name="Geurts R."/>
        </authorList>
    </citation>
    <scope>NUCLEOTIDE SEQUENCE [LARGE SCALE GENOMIC DNA]</scope>
    <source>
        <strain evidence="18">cv. WU1-14</strain>
    </source>
</reference>
<evidence type="ECO:0000256" key="7">
    <source>
        <dbReference type="ARBA" id="ARBA00022801"/>
    </source>
</evidence>
<dbReference type="STRING" id="3476.A0A2P5B1I7"/>
<keyword evidence="10" id="KW-0325">Glycoprotein</keyword>
<dbReference type="PANTHER" id="PTHR31707">
    <property type="entry name" value="PECTINESTERASE"/>
    <property type="match status" value="1"/>
</dbReference>
<comment type="similarity">
    <text evidence="4">In the C-terminal section; belongs to the pectinesterase family.</text>
</comment>
<dbReference type="Gene3D" id="1.20.140.40">
    <property type="entry name" value="Invertase/pectin methylesterase inhibitor family protein"/>
    <property type="match status" value="1"/>
</dbReference>
<dbReference type="UniPathway" id="UPA00545">
    <property type="reaction ID" value="UER00823"/>
</dbReference>
<protein>
    <recommendedName>
        <fullName evidence="5 14">Pectinesterase</fullName>
        <ecNumber evidence="5 14">3.1.1.11</ecNumber>
    </recommendedName>
</protein>
<evidence type="ECO:0000313" key="17">
    <source>
        <dbReference type="EMBL" id="PON42635.1"/>
    </source>
</evidence>
<comment type="function">
    <text evidence="12">Acts in the modification of cell walls via demethylesterification of cell wall pectin.</text>
</comment>
<organism evidence="17 18">
    <name type="scientific">Parasponia andersonii</name>
    <name type="common">Sponia andersonii</name>
    <dbReference type="NCBI Taxonomy" id="3476"/>
    <lineage>
        <taxon>Eukaryota</taxon>
        <taxon>Viridiplantae</taxon>
        <taxon>Streptophyta</taxon>
        <taxon>Embryophyta</taxon>
        <taxon>Tracheophyta</taxon>
        <taxon>Spermatophyta</taxon>
        <taxon>Magnoliopsida</taxon>
        <taxon>eudicotyledons</taxon>
        <taxon>Gunneridae</taxon>
        <taxon>Pentapetalae</taxon>
        <taxon>rosids</taxon>
        <taxon>fabids</taxon>
        <taxon>Rosales</taxon>
        <taxon>Cannabaceae</taxon>
        <taxon>Parasponia</taxon>
    </lineage>
</organism>
<keyword evidence="15" id="KW-0472">Membrane</keyword>
<sequence>MSFGRDDGGKRKRFAVIGVSSFLLVAMVIAVTIGVTLNNGESSNPASGNKDGPGHPISSSNKAIKAICQPTDYKEDCVKSLQSEAGNGTTDPKKLIQAGFRVTMKQISEAAKKSSVLKELEKDPRASKALGHCKQLMENAVDDLKNSFEKLGDFDITKLDETLMDLKVWLSATITYQETCLDGFQNTTGEAAEKMKAALKTSRRLSSNGLAMVSEISSVFSDLQLNRRRLLSDEESATDGQDVINTWYNKGVRRLLAEEGQEKVKADVVVAKDGSGQFKTIKEALKDVPRKSNKTFVIYIKEGVYEEYVTVERNMTNLMIVGDGANKTRITGNKNFIDGFPTSLTATVVILGDHFKARDIGFENTAGAQKHQAVALRVNADEAIFYHCAMDGYQDTLYTHAKRQFYRECNISGTIDFIFGDAAVVFQNCRFIVRKPLENQQCIVTAQGRKERRQPSAIVIQNGTFVADPEYYPVRNKSKSYLGRPWKEFSRTIIMESYIDDLIQPQGWLPWAGDFAINTCFYSEFDNRGPGAVEESQRAKWRGVKKITAEHAVNFTPGRFFKGDWWIKLSGVPYVSGMYSTAPKNE</sequence>
<evidence type="ECO:0000256" key="14">
    <source>
        <dbReference type="RuleBase" id="RU000589"/>
    </source>
</evidence>
<dbReference type="OrthoDB" id="2019149at2759"/>
<dbReference type="InterPro" id="IPR012334">
    <property type="entry name" value="Pectin_lyas_fold"/>
</dbReference>
<keyword evidence="7 14" id="KW-0378">Hydrolase</keyword>
<dbReference type="InterPro" id="IPR006501">
    <property type="entry name" value="Pectinesterase_inhib_dom"/>
</dbReference>
<keyword evidence="15" id="KW-1133">Transmembrane helix</keyword>
<evidence type="ECO:0000256" key="10">
    <source>
        <dbReference type="ARBA" id="ARBA00023180"/>
    </source>
</evidence>
<dbReference type="InterPro" id="IPR000070">
    <property type="entry name" value="Pectinesterase_cat"/>
</dbReference>
<dbReference type="PROSITE" id="PS00503">
    <property type="entry name" value="PECTINESTERASE_2"/>
    <property type="match status" value="1"/>
</dbReference>
<dbReference type="Gene3D" id="2.160.20.10">
    <property type="entry name" value="Single-stranded right-handed beta-helix, Pectin lyase-like"/>
    <property type="match status" value="1"/>
</dbReference>
<dbReference type="Pfam" id="PF04043">
    <property type="entry name" value="PMEI"/>
    <property type="match status" value="1"/>
</dbReference>
<evidence type="ECO:0000256" key="4">
    <source>
        <dbReference type="ARBA" id="ARBA00007786"/>
    </source>
</evidence>
<dbReference type="SUPFAM" id="SSF101148">
    <property type="entry name" value="Plant invertase/pectin methylesterase inhibitor"/>
    <property type="match status" value="1"/>
</dbReference>
<dbReference type="FunFam" id="2.160.20.10:FF:000001">
    <property type="entry name" value="Pectinesterase"/>
    <property type="match status" value="1"/>
</dbReference>
<comment type="similarity">
    <text evidence="3">In the N-terminal section; belongs to the PMEI family.</text>
</comment>
<accession>A0A2P5B1I7</accession>
<dbReference type="Proteomes" id="UP000237105">
    <property type="component" value="Unassembled WGS sequence"/>
</dbReference>
<keyword evidence="18" id="KW-1185">Reference proteome</keyword>
<dbReference type="SMART" id="SM00856">
    <property type="entry name" value="PMEI"/>
    <property type="match status" value="1"/>
</dbReference>
<evidence type="ECO:0000259" key="16">
    <source>
        <dbReference type="SMART" id="SM00856"/>
    </source>
</evidence>
<keyword evidence="8 14" id="KW-0063">Aspartyl esterase</keyword>
<evidence type="ECO:0000256" key="6">
    <source>
        <dbReference type="ARBA" id="ARBA00022512"/>
    </source>
</evidence>
<dbReference type="InterPro" id="IPR035513">
    <property type="entry name" value="Invertase/methylesterase_inhib"/>
</dbReference>
<evidence type="ECO:0000256" key="8">
    <source>
        <dbReference type="ARBA" id="ARBA00023085"/>
    </source>
</evidence>
<comment type="catalytic activity">
    <reaction evidence="11 14">
        <text>[(1-&gt;4)-alpha-D-galacturonosyl methyl ester](n) + n H2O = [(1-&gt;4)-alpha-D-galacturonosyl](n) + n methanol + n H(+)</text>
        <dbReference type="Rhea" id="RHEA:22380"/>
        <dbReference type="Rhea" id="RHEA-COMP:14570"/>
        <dbReference type="Rhea" id="RHEA-COMP:14573"/>
        <dbReference type="ChEBI" id="CHEBI:15377"/>
        <dbReference type="ChEBI" id="CHEBI:15378"/>
        <dbReference type="ChEBI" id="CHEBI:17790"/>
        <dbReference type="ChEBI" id="CHEBI:140522"/>
        <dbReference type="ChEBI" id="CHEBI:140523"/>
        <dbReference type="EC" id="3.1.1.11"/>
    </reaction>
</comment>
<dbReference type="AlphaFoldDB" id="A0A2P5B1I7"/>
<evidence type="ECO:0000313" key="18">
    <source>
        <dbReference type="Proteomes" id="UP000237105"/>
    </source>
</evidence>
<keyword evidence="9" id="KW-1015">Disulfide bond</keyword>
<evidence type="ECO:0000256" key="11">
    <source>
        <dbReference type="ARBA" id="ARBA00047928"/>
    </source>
</evidence>
<dbReference type="InterPro" id="IPR033131">
    <property type="entry name" value="Pectinesterase_Asp_AS"/>
</dbReference>
<comment type="pathway">
    <text evidence="2 14">Glycan metabolism; pectin degradation; 2-dehydro-3-deoxy-D-gluconate from pectin: step 1/5.</text>
</comment>
<comment type="caution">
    <text evidence="17">The sequence shown here is derived from an EMBL/GenBank/DDBJ whole genome shotgun (WGS) entry which is preliminary data.</text>
</comment>
<comment type="subcellular location">
    <subcellularLocation>
        <location evidence="1">Secreted</location>
        <location evidence="1">Cell wall</location>
    </subcellularLocation>
</comment>
<dbReference type="FunFam" id="1.20.140.40:FF:000001">
    <property type="entry name" value="Pectinesterase"/>
    <property type="match status" value="1"/>
</dbReference>
<evidence type="ECO:0000256" key="3">
    <source>
        <dbReference type="ARBA" id="ARBA00006027"/>
    </source>
</evidence>
<gene>
    <name evidence="17" type="ORF">PanWU01x14_280290</name>
</gene>
<dbReference type="InterPro" id="IPR011050">
    <property type="entry name" value="Pectin_lyase_fold/virulence"/>
</dbReference>
<dbReference type="Pfam" id="PF01095">
    <property type="entry name" value="Pectinesterase"/>
    <property type="match status" value="1"/>
</dbReference>
<feature type="domain" description="Pectinesterase inhibitor" evidence="16">
    <location>
        <begin position="59"/>
        <end position="212"/>
    </location>
</feature>
<dbReference type="EMBL" id="JXTB01000387">
    <property type="protein sequence ID" value="PON42635.1"/>
    <property type="molecule type" value="Genomic_DNA"/>
</dbReference>
<evidence type="ECO:0000256" key="5">
    <source>
        <dbReference type="ARBA" id="ARBA00013229"/>
    </source>
</evidence>